<proteinExistence type="predicted"/>
<name>A0A518CCD1_9BACT</name>
<accession>A0A518CCD1</accession>
<dbReference type="RefSeq" id="WP_144975295.1">
    <property type="nucleotide sequence ID" value="NZ_CP036289.1"/>
</dbReference>
<reference evidence="2" key="1">
    <citation type="submission" date="2019-02" db="EMBL/GenBank/DDBJ databases">
        <title>Deep-cultivation of Planctomycetes and their phenomic and genomic characterization uncovers novel biology.</title>
        <authorList>
            <person name="Wiegand S."/>
            <person name="Jogler M."/>
            <person name="Boedeker C."/>
            <person name="Pinto D."/>
            <person name="Vollmers J."/>
            <person name="Rivas-Marin E."/>
            <person name="Kohn T."/>
            <person name="Peeters S.H."/>
            <person name="Heuer A."/>
            <person name="Rast P."/>
            <person name="Oberbeckmann S."/>
            <person name="Bunk B."/>
            <person name="Jeske O."/>
            <person name="Meyerdierks A."/>
            <person name="Storesund J.E."/>
            <person name="Kallscheuer N."/>
            <person name="Luecker S."/>
            <person name="Lage O.M."/>
            <person name="Pohl T."/>
            <person name="Merkel B.J."/>
            <person name="Hornburger P."/>
            <person name="Mueller R.-W."/>
            <person name="Bruemmer F."/>
            <person name="Labrenz M."/>
            <person name="Spormann A.M."/>
            <person name="Op den Camp H."/>
            <person name="Overmann J."/>
            <person name="Amann R."/>
            <person name="Jetten M.S.M."/>
            <person name="Mascher T."/>
            <person name="Medema M.H."/>
            <person name="Devos D.P."/>
            <person name="Kaster A.-K."/>
            <person name="Ovreas L."/>
            <person name="Rohde M."/>
            <person name="Galperin M.Y."/>
            <person name="Jogler C."/>
        </authorList>
    </citation>
    <scope>NUCLEOTIDE SEQUENCE [LARGE SCALE GENOMIC DNA]</scope>
    <source>
        <strain evidence="2">Pan97</strain>
    </source>
</reference>
<evidence type="ECO:0000313" key="2">
    <source>
        <dbReference type="Proteomes" id="UP000318626"/>
    </source>
</evidence>
<dbReference type="AlphaFoldDB" id="A0A518CCD1"/>
<dbReference type="Proteomes" id="UP000318626">
    <property type="component" value="Chromosome"/>
</dbReference>
<protein>
    <submittedName>
        <fullName evidence="1">Uncharacterized protein</fullName>
    </submittedName>
</protein>
<evidence type="ECO:0000313" key="1">
    <source>
        <dbReference type="EMBL" id="QDU76854.1"/>
    </source>
</evidence>
<organism evidence="1 2">
    <name type="scientific">Bremerella volcania</name>
    <dbReference type="NCBI Taxonomy" id="2527984"/>
    <lineage>
        <taxon>Bacteria</taxon>
        <taxon>Pseudomonadati</taxon>
        <taxon>Planctomycetota</taxon>
        <taxon>Planctomycetia</taxon>
        <taxon>Pirellulales</taxon>
        <taxon>Pirellulaceae</taxon>
        <taxon>Bremerella</taxon>
    </lineage>
</organism>
<sequence length="81" mass="8983">MRLLIEPSGNCRCVYSEAIDVRQIGETSIRRGSHVEPTADGQWTADLSPVNGPVLGPFSTRSEALDAEVEWLLENWLTPDE</sequence>
<dbReference type="EMBL" id="CP036289">
    <property type="protein sequence ID" value="QDU76854.1"/>
    <property type="molecule type" value="Genomic_DNA"/>
</dbReference>
<dbReference type="KEGG" id="bvo:Pan97_39110"/>
<keyword evidence="2" id="KW-1185">Reference proteome</keyword>
<dbReference type="OrthoDB" id="280020at2"/>
<gene>
    <name evidence="1" type="ORF">Pan97_39110</name>
</gene>